<dbReference type="EMBL" id="JANAKD010000001">
    <property type="protein sequence ID" value="KAJ3499834.1"/>
    <property type="molecule type" value="Genomic_DNA"/>
</dbReference>
<evidence type="ECO:0000313" key="1">
    <source>
        <dbReference type="EMBL" id="KAJ3499834.1"/>
    </source>
</evidence>
<reference evidence="1" key="1">
    <citation type="submission" date="2022-07" db="EMBL/GenBank/DDBJ databases">
        <title>Genome Sequence of Lecanicillium saksenae.</title>
        <authorList>
            <person name="Buettner E."/>
        </authorList>
    </citation>
    <scope>NUCLEOTIDE SEQUENCE</scope>
    <source>
        <strain evidence="1">VT-O1</strain>
    </source>
</reference>
<sequence>MSGKAHARGGLTRASLAALRARKNAVPENPDGRGTMADLEGTYLGAESAYSTESTSPSHNSGTLVTTMLSTEVHFQPTVVVEEEEEDDDVFVRVYFKCFHRYHPCILPASRLRRYFNNPSFHQQLLPTMAVVRLIGSIYARSSRSEVLLEEAESAIAKGLEGTPRSPFLAQALLLYSVSTYWSHDDAKSRQYMDLALDTALQIGMNYRSFAIDNAPDDTVLQECFRRTWWQIYVIDAAYASIKRSASFRAAGVISDVDLPCGEDDYDRGIIPKPSTMAEFDCREFEENEKVYSSFAYLIGIIRALTHAATVGTWQSDRSPTQETVSAIDAVVDGWFLLLPESKQIMDSSDEIDELLYFATMWIHA</sequence>
<organism evidence="1 2">
    <name type="scientific">Lecanicillium saksenae</name>
    <dbReference type="NCBI Taxonomy" id="468837"/>
    <lineage>
        <taxon>Eukaryota</taxon>
        <taxon>Fungi</taxon>
        <taxon>Dikarya</taxon>
        <taxon>Ascomycota</taxon>
        <taxon>Pezizomycotina</taxon>
        <taxon>Sordariomycetes</taxon>
        <taxon>Hypocreomycetidae</taxon>
        <taxon>Hypocreales</taxon>
        <taxon>Cordycipitaceae</taxon>
        <taxon>Lecanicillium</taxon>
    </lineage>
</organism>
<proteinExistence type="predicted"/>
<dbReference type="Proteomes" id="UP001148737">
    <property type="component" value="Unassembled WGS sequence"/>
</dbReference>
<keyword evidence="2" id="KW-1185">Reference proteome</keyword>
<comment type="caution">
    <text evidence="1">The sequence shown here is derived from an EMBL/GenBank/DDBJ whole genome shotgun (WGS) entry which is preliminary data.</text>
</comment>
<protein>
    <submittedName>
        <fullName evidence="1">Uncharacterized protein</fullName>
    </submittedName>
</protein>
<accession>A0ACC1R8C6</accession>
<gene>
    <name evidence="1" type="ORF">NLG97_g15</name>
</gene>
<evidence type="ECO:0000313" key="2">
    <source>
        <dbReference type="Proteomes" id="UP001148737"/>
    </source>
</evidence>
<name>A0ACC1R8C6_9HYPO</name>